<dbReference type="PANTHER" id="PTHR43798">
    <property type="entry name" value="MONOACYLGLYCEROL LIPASE"/>
    <property type="match status" value="1"/>
</dbReference>
<name>A0A409XV47_PSICY</name>
<comment type="similarity">
    <text evidence="1">Belongs to the peptidase S33 family.</text>
</comment>
<evidence type="ECO:0000313" key="5">
    <source>
        <dbReference type="Proteomes" id="UP000283269"/>
    </source>
</evidence>
<evidence type="ECO:0000256" key="2">
    <source>
        <dbReference type="ARBA" id="ARBA00022801"/>
    </source>
</evidence>
<dbReference type="SUPFAM" id="SSF53474">
    <property type="entry name" value="alpha/beta-Hydrolases"/>
    <property type="match status" value="2"/>
</dbReference>
<dbReference type="PRINTS" id="PR00793">
    <property type="entry name" value="PROAMNOPTASE"/>
</dbReference>
<evidence type="ECO:0000256" key="1">
    <source>
        <dbReference type="ARBA" id="ARBA00010088"/>
    </source>
</evidence>
<dbReference type="InterPro" id="IPR029058">
    <property type="entry name" value="AB_hydrolase_fold"/>
</dbReference>
<dbReference type="InterPro" id="IPR050266">
    <property type="entry name" value="AB_hydrolase_sf"/>
</dbReference>
<dbReference type="AlphaFoldDB" id="A0A409XV47"/>
<dbReference type="EMBL" id="NHYD01000283">
    <property type="protein sequence ID" value="PPQ94608.1"/>
    <property type="molecule type" value="Genomic_DNA"/>
</dbReference>
<dbReference type="GO" id="GO:0008233">
    <property type="term" value="F:peptidase activity"/>
    <property type="evidence" value="ECO:0007669"/>
    <property type="project" value="InterPro"/>
</dbReference>
<dbReference type="InterPro" id="IPR005945">
    <property type="entry name" value="Pro_imino_pep"/>
</dbReference>
<dbReference type="GO" id="GO:0006508">
    <property type="term" value="P:proteolysis"/>
    <property type="evidence" value="ECO:0007669"/>
    <property type="project" value="InterPro"/>
</dbReference>
<dbReference type="Pfam" id="PF00561">
    <property type="entry name" value="Abhydrolase_1"/>
    <property type="match status" value="1"/>
</dbReference>
<organism evidence="4 5">
    <name type="scientific">Psilocybe cyanescens</name>
    <dbReference type="NCBI Taxonomy" id="93625"/>
    <lineage>
        <taxon>Eukaryota</taxon>
        <taxon>Fungi</taxon>
        <taxon>Dikarya</taxon>
        <taxon>Basidiomycota</taxon>
        <taxon>Agaricomycotina</taxon>
        <taxon>Agaricomycetes</taxon>
        <taxon>Agaricomycetidae</taxon>
        <taxon>Agaricales</taxon>
        <taxon>Agaricineae</taxon>
        <taxon>Strophariaceae</taxon>
        <taxon>Psilocybe</taxon>
    </lineage>
</organism>
<protein>
    <recommendedName>
        <fullName evidence="3">AB hydrolase-1 domain-containing protein</fullName>
    </recommendedName>
</protein>
<dbReference type="InParanoid" id="A0A409XV47"/>
<proteinExistence type="inferred from homology"/>
<dbReference type="InterPro" id="IPR000073">
    <property type="entry name" value="AB_hydrolase_1"/>
</dbReference>
<comment type="caution">
    <text evidence="4">The sequence shown here is derived from an EMBL/GenBank/DDBJ whole genome shotgun (WGS) entry which is preliminary data.</text>
</comment>
<dbReference type="OrthoDB" id="190201at2759"/>
<dbReference type="InterPro" id="IPR002410">
    <property type="entry name" value="Peptidase_S33"/>
</dbReference>
<evidence type="ECO:0000313" key="4">
    <source>
        <dbReference type="EMBL" id="PPQ94608.1"/>
    </source>
</evidence>
<gene>
    <name evidence="4" type="ORF">CVT25_011402</name>
</gene>
<keyword evidence="2" id="KW-0378">Hydrolase</keyword>
<dbReference type="PANTHER" id="PTHR43798:SF33">
    <property type="entry name" value="HYDROLASE, PUTATIVE (AFU_ORTHOLOGUE AFUA_2G14860)-RELATED"/>
    <property type="match status" value="1"/>
</dbReference>
<evidence type="ECO:0000259" key="3">
    <source>
        <dbReference type="Pfam" id="PF00561"/>
    </source>
</evidence>
<feature type="domain" description="AB hydrolase-1" evidence="3">
    <location>
        <begin position="35"/>
        <end position="258"/>
    </location>
</feature>
<accession>A0A409XV47</accession>
<dbReference type="Proteomes" id="UP000283269">
    <property type="component" value="Unassembled WGS sequence"/>
</dbReference>
<keyword evidence="5" id="KW-1185">Reference proteome</keyword>
<dbReference type="GO" id="GO:0016020">
    <property type="term" value="C:membrane"/>
    <property type="evidence" value="ECO:0007669"/>
    <property type="project" value="TreeGrafter"/>
</dbReference>
<sequence>MIQESTGFADFKVGDETFKTWYRIVGDIANKNLRPLVILHGGPGLTHNYMLPHRKIAEESVPVVFFDQLGSGRSSHYRDAPKSFWTPELFMDQLDNLLSHLKISENFDLLGHSWGGFLAAYYAANRPTGGHRHLILANAPASIQLLEQGLNLHLDQFPKEFAKMMRKHEEDNTTSSPEYSKGMAQFIAKHLCSLLPWPQDLQDSFRANGEDPTVSSSMMGPYQFKIVGTLRPYTTINHLNRIKVPTLVIHSQQDEILNIRRLKTPLMSQERSGKIDFKVGPNTYQTWYKIYGDLKNADHRMLAGQYAATRSPPGLKRLVIANSPASMKLTEEGTINLLNRFPDGFVKMIRKHEADGTCESAEYQAATLQFYQKHICTLHPWPEELNTSFGAVAKNPTVYQTMIGPSEFNVIGTLKNWSIVDILYNITNPTLLISSAEDEIQECAVLPFFTQIPKVKWVELQNSTHLAMFEEPERQVGSAVIIPIVLIIGPSHRYFGEILNFLKNVDM</sequence>
<dbReference type="Gene3D" id="3.40.50.1820">
    <property type="entry name" value="alpha/beta hydrolase"/>
    <property type="match status" value="2"/>
</dbReference>
<dbReference type="NCBIfam" id="TIGR01250">
    <property type="entry name" value="pro_imino_pep_2"/>
    <property type="match status" value="1"/>
</dbReference>
<reference evidence="4 5" key="1">
    <citation type="journal article" date="2018" name="Evol. Lett.">
        <title>Horizontal gene cluster transfer increased hallucinogenic mushroom diversity.</title>
        <authorList>
            <person name="Reynolds H.T."/>
            <person name="Vijayakumar V."/>
            <person name="Gluck-Thaler E."/>
            <person name="Korotkin H.B."/>
            <person name="Matheny P.B."/>
            <person name="Slot J.C."/>
        </authorList>
    </citation>
    <scope>NUCLEOTIDE SEQUENCE [LARGE SCALE GENOMIC DNA]</scope>
    <source>
        <strain evidence="4 5">2631</strain>
    </source>
</reference>